<dbReference type="Gene3D" id="2.40.50.100">
    <property type="match status" value="2"/>
</dbReference>
<dbReference type="Pfam" id="PF25954">
    <property type="entry name" value="Beta-barrel_RND_2"/>
    <property type="match status" value="1"/>
</dbReference>
<name>A0A832E9L0_9BACT</name>
<dbReference type="NCBIfam" id="TIGR01730">
    <property type="entry name" value="RND_mfp"/>
    <property type="match status" value="1"/>
</dbReference>
<evidence type="ECO:0000256" key="1">
    <source>
        <dbReference type="ARBA" id="ARBA00009477"/>
    </source>
</evidence>
<feature type="coiled-coil region" evidence="2">
    <location>
        <begin position="129"/>
        <end position="158"/>
    </location>
</feature>
<dbReference type="Gene3D" id="2.40.30.170">
    <property type="match status" value="1"/>
</dbReference>
<dbReference type="EMBL" id="DSTK01000012">
    <property type="protein sequence ID" value="HFK96322.1"/>
    <property type="molecule type" value="Genomic_DNA"/>
</dbReference>
<sequence>MSVSDRQGCVTSFPSILKILPLVCAVLAGMLAGCRNETPSKTPSPKAVAASVVTVASENLVETLELSGTVRAAHISVLSSKVPGRITAISVREGDRVRKGQVLVRIDDRETAAGVAQAQASVRQARFAVEEADKALTMAQAERRAAEARNDLAQATYRRFQALLARESVSRQEFDEMEAKWRSAAADADRARQAVEALRAKKEQALAALRAAEAALEAAQALRTYADVTAPMDALVTAKHAEVGQMASPGLPLLTVEDPSVYRLEVPVPEGVLAKVHVGDAVPVLVALAPEPLSGRVVEVFPSVDPQTRSGLVKIDMPPALAVPGRSLEWRTGTFARARFITGSRETLLVPASAVLQRGQLTGVFVVDDTQVCRWRLVRTGRSMGERVEILSGLQPGERIVASVVPELKDGLRITAN</sequence>
<accession>A0A832E9L0</accession>
<dbReference type="PROSITE" id="PS51257">
    <property type="entry name" value="PROKAR_LIPOPROTEIN"/>
    <property type="match status" value="1"/>
</dbReference>
<gene>
    <name evidence="6" type="ORF">ENS06_03230</name>
</gene>
<dbReference type="InterPro" id="IPR058649">
    <property type="entry name" value="CzcB_C"/>
</dbReference>
<protein>
    <submittedName>
        <fullName evidence="6">Efflux RND transporter periplasmic adaptor subunit</fullName>
    </submittedName>
</protein>
<evidence type="ECO:0000256" key="2">
    <source>
        <dbReference type="SAM" id="Coils"/>
    </source>
</evidence>
<feature type="domain" description="CusB-like beta-barrel" evidence="4">
    <location>
        <begin position="264"/>
        <end position="318"/>
    </location>
</feature>
<reference evidence="6" key="1">
    <citation type="journal article" date="2020" name="mSystems">
        <title>Genome- and Community-Level Interaction Insights into Carbon Utilization and Element Cycling Functions of Hydrothermarchaeota in Hydrothermal Sediment.</title>
        <authorList>
            <person name="Zhou Z."/>
            <person name="Liu Y."/>
            <person name="Xu W."/>
            <person name="Pan J."/>
            <person name="Luo Z.H."/>
            <person name="Li M."/>
        </authorList>
    </citation>
    <scope>NUCLEOTIDE SEQUENCE [LARGE SCALE GENOMIC DNA]</scope>
    <source>
        <strain evidence="6">SpSt-456</strain>
    </source>
</reference>
<evidence type="ECO:0000259" key="3">
    <source>
        <dbReference type="Pfam" id="PF25917"/>
    </source>
</evidence>
<dbReference type="PANTHER" id="PTHR30469:SF38">
    <property type="entry name" value="HLYD FAMILY SECRETION PROTEIN"/>
    <property type="match status" value="1"/>
</dbReference>
<dbReference type="GO" id="GO:0015562">
    <property type="term" value="F:efflux transmembrane transporter activity"/>
    <property type="evidence" value="ECO:0007669"/>
    <property type="project" value="TreeGrafter"/>
</dbReference>
<dbReference type="Pfam" id="PF25975">
    <property type="entry name" value="CzcB_C"/>
    <property type="match status" value="1"/>
</dbReference>
<dbReference type="Pfam" id="PF25917">
    <property type="entry name" value="BSH_RND"/>
    <property type="match status" value="1"/>
</dbReference>
<dbReference type="InterPro" id="IPR058792">
    <property type="entry name" value="Beta-barrel_RND_2"/>
</dbReference>
<dbReference type="InterPro" id="IPR058625">
    <property type="entry name" value="MdtA-like_BSH"/>
</dbReference>
<dbReference type="GO" id="GO:1990281">
    <property type="term" value="C:efflux pump complex"/>
    <property type="evidence" value="ECO:0007669"/>
    <property type="project" value="TreeGrafter"/>
</dbReference>
<dbReference type="PANTHER" id="PTHR30469">
    <property type="entry name" value="MULTIDRUG RESISTANCE PROTEIN MDTA"/>
    <property type="match status" value="1"/>
</dbReference>
<comment type="caution">
    <text evidence="6">The sequence shown here is derived from an EMBL/GenBank/DDBJ whole genome shotgun (WGS) entry which is preliminary data.</text>
</comment>
<feature type="domain" description="CzcB-like C-terminal circularly permuted SH3-like" evidence="5">
    <location>
        <begin position="349"/>
        <end position="403"/>
    </location>
</feature>
<keyword evidence="2" id="KW-0175">Coiled coil</keyword>
<dbReference type="Gene3D" id="2.40.420.20">
    <property type="match status" value="1"/>
</dbReference>
<dbReference type="SUPFAM" id="SSF111369">
    <property type="entry name" value="HlyD-like secretion proteins"/>
    <property type="match status" value="2"/>
</dbReference>
<evidence type="ECO:0000259" key="5">
    <source>
        <dbReference type="Pfam" id="PF25975"/>
    </source>
</evidence>
<comment type="similarity">
    <text evidence="1">Belongs to the membrane fusion protein (MFP) (TC 8.A.1) family.</text>
</comment>
<proteinExistence type="inferred from homology"/>
<organism evidence="6">
    <name type="scientific">Desulfacinum infernum</name>
    <dbReference type="NCBI Taxonomy" id="35837"/>
    <lineage>
        <taxon>Bacteria</taxon>
        <taxon>Pseudomonadati</taxon>
        <taxon>Thermodesulfobacteriota</taxon>
        <taxon>Syntrophobacteria</taxon>
        <taxon>Syntrophobacterales</taxon>
        <taxon>Syntrophobacteraceae</taxon>
        <taxon>Desulfacinum</taxon>
    </lineage>
</organism>
<evidence type="ECO:0000259" key="4">
    <source>
        <dbReference type="Pfam" id="PF25954"/>
    </source>
</evidence>
<evidence type="ECO:0000313" key="6">
    <source>
        <dbReference type="EMBL" id="HFK96322.1"/>
    </source>
</evidence>
<dbReference type="Gene3D" id="1.10.287.470">
    <property type="entry name" value="Helix hairpin bin"/>
    <property type="match status" value="1"/>
</dbReference>
<dbReference type="AlphaFoldDB" id="A0A832E9L0"/>
<dbReference type="InterPro" id="IPR006143">
    <property type="entry name" value="RND_pump_MFP"/>
</dbReference>
<feature type="coiled-coil region" evidence="2">
    <location>
        <begin position="188"/>
        <end position="222"/>
    </location>
</feature>
<feature type="domain" description="Multidrug resistance protein MdtA-like barrel-sandwich hybrid" evidence="3">
    <location>
        <begin position="79"/>
        <end position="250"/>
    </location>
</feature>